<keyword evidence="10" id="KW-0175">Coiled coil</keyword>
<evidence type="ECO:0000256" key="9">
    <source>
        <dbReference type="PIRNR" id="PIRNR004862"/>
    </source>
</evidence>
<comment type="function">
    <text evidence="9">The M ring may be actively involved in energy transduction.</text>
</comment>
<feature type="domain" description="Flagellar M-ring C-terminal" evidence="14">
    <location>
        <begin position="262"/>
        <end position="403"/>
    </location>
</feature>
<gene>
    <name evidence="15" type="primary">fliF</name>
    <name evidence="15" type="ORF">CHF27_002505</name>
</gene>
<keyword evidence="7 12" id="KW-0472">Membrane</keyword>
<dbReference type="InterPro" id="IPR006182">
    <property type="entry name" value="FliF_N_dom"/>
</dbReference>
<evidence type="ECO:0000256" key="1">
    <source>
        <dbReference type="ARBA" id="ARBA00004117"/>
    </source>
</evidence>
<evidence type="ECO:0000256" key="6">
    <source>
        <dbReference type="ARBA" id="ARBA00022989"/>
    </source>
</evidence>
<feature type="compositionally biased region" description="Low complexity" evidence="11">
    <location>
        <begin position="318"/>
        <end position="332"/>
    </location>
</feature>
<feature type="domain" description="Flagellar M-ring N-terminal" evidence="13">
    <location>
        <begin position="51"/>
        <end position="222"/>
    </location>
</feature>
<dbReference type="PANTHER" id="PTHR30046:SF0">
    <property type="entry name" value="FLAGELLAR M-RING PROTEIN"/>
    <property type="match status" value="1"/>
</dbReference>
<dbReference type="InterPro" id="IPR013556">
    <property type="entry name" value="Flag_M-ring_C"/>
</dbReference>
<comment type="caution">
    <text evidence="15">The sequence shown here is derived from an EMBL/GenBank/DDBJ whole genome shotgun (WGS) entry which is preliminary data.</text>
</comment>
<dbReference type="InterPro" id="IPR043427">
    <property type="entry name" value="YscJ/FliF"/>
</dbReference>
<dbReference type="GO" id="GO:0003774">
    <property type="term" value="F:cytoskeletal motor activity"/>
    <property type="evidence" value="ECO:0007669"/>
    <property type="project" value="InterPro"/>
</dbReference>
<dbReference type="EMBL" id="NOJZ02000002">
    <property type="protein sequence ID" value="RDY24531.1"/>
    <property type="molecule type" value="Genomic_DNA"/>
</dbReference>
<evidence type="ECO:0000313" key="15">
    <source>
        <dbReference type="EMBL" id="RDY24531.1"/>
    </source>
</evidence>
<feature type="transmembrane region" description="Helical" evidence="12">
    <location>
        <begin position="429"/>
        <end position="450"/>
    </location>
</feature>
<evidence type="ECO:0000256" key="8">
    <source>
        <dbReference type="ARBA" id="ARBA00023143"/>
    </source>
</evidence>
<dbReference type="Proteomes" id="UP000243494">
    <property type="component" value="Unassembled WGS sequence"/>
</dbReference>
<name>A0A371IVN9_9FIRM</name>
<evidence type="ECO:0000256" key="11">
    <source>
        <dbReference type="SAM" id="MobiDB-lite"/>
    </source>
</evidence>
<proteinExistence type="inferred from homology"/>
<keyword evidence="4" id="KW-1003">Cell membrane</keyword>
<evidence type="ECO:0000256" key="2">
    <source>
        <dbReference type="ARBA" id="ARBA00004651"/>
    </source>
</evidence>
<dbReference type="OrthoDB" id="9807026at2"/>
<evidence type="ECO:0000313" key="16">
    <source>
        <dbReference type="Proteomes" id="UP000243494"/>
    </source>
</evidence>
<evidence type="ECO:0000256" key="12">
    <source>
        <dbReference type="SAM" id="Phobius"/>
    </source>
</evidence>
<keyword evidence="8 9" id="KW-0975">Bacterial flagellum</keyword>
<dbReference type="Pfam" id="PF01514">
    <property type="entry name" value="YscJ_FliF"/>
    <property type="match status" value="1"/>
</dbReference>
<comment type="similarity">
    <text evidence="3 9">Belongs to the FliF family.</text>
</comment>
<evidence type="ECO:0000256" key="4">
    <source>
        <dbReference type="ARBA" id="ARBA00022475"/>
    </source>
</evidence>
<reference evidence="15 16" key="1">
    <citation type="journal article" date="2017" name="Genome Announc.">
        <title>Draft Genome Sequence of Romboutsia maritimum sp. nov. Strain CCRI-22766(T), Isolated from Coastal Estuarine Mud.</title>
        <authorList>
            <person name="Maheux A.F."/>
            <person name="Boudreau D.K."/>
            <person name="Berube E."/>
            <person name="Boissinot M."/>
            <person name="Raymond F."/>
            <person name="Brodeur S."/>
            <person name="Corbeil J."/>
            <person name="Brightwell G."/>
            <person name="Broda D."/>
            <person name="Omar R.F."/>
            <person name="Bergeron M.G."/>
        </authorList>
    </citation>
    <scope>NUCLEOTIDE SEQUENCE [LARGE SCALE GENOMIC DNA]</scope>
    <source>
        <strain evidence="15 16">CCRI-22766</strain>
    </source>
</reference>
<organism evidence="15 16">
    <name type="scientific">Romboutsia maritimum</name>
    <dbReference type="NCBI Taxonomy" id="2020948"/>
    <lineage>
        <taxon>Bacteria</taxon>
        <taxon>Bacillati</taxon>
        <taxon>Bacillota</taxon>
        <taxon>Clostridia</taxon>
        <taxon>Peptostreptococcales</taxon>
        <taxon>Peptostreptococcaceae</taxon>
        <taxon>Romboutsia</taxon>
    </lineage>
</organism>
<keyword evidence="5 12" id="KW-0812">Transmembrane</keyword>
<evidence type="ECO:0000256" key="7">
    <source>
        <dbReference type="ARBA" id="ARBA00023136"/>
    </source>
</evidence>
<dbReference type="GO" id="GO:0071973">
    <property type="term" value="P:bacterial-type flagellum-dependent cell motility"/>
    <property type="evidence" value="ECO:0007669"/>
    <property type="project" value="InterPro"/>
</dbReference>
<evidence type="ECO:0000256" key="10">
    <source>
        <dbReference type="SAM" id="Coils"/>
    </source>
</evidence>
<dbReference type="RefSeq" id="WP_095405917.1">
    <property type="nucleotide sequence ID" value="NZ_NOJZ02000002.1"/>
</dbReference>
<keyword evidence="15" id="KW-0282">Flagellum</keyword>
<dbReference type="AlphaFoldDB" id="A0A371IVN9"/>
<dbReference type="PANTHER" id="PTHR30046">
    <property type="entry name" value="FLAGELLAR M-RING PROTEIN"/>
    <property type="match status" value="1"/>
</dbReference>
<keyword evidence="16" id="KW-1185">Reference proteome</keyword>
<feature type="coiled-coil region" evidence="10">
    <location>
        <begin position="460"/>
        <end position="487"/>
    </location>
</feature>
<dbReference type="InterPro" id="IPR045851">
    <property type="entry name" value="AMP-bd_C_sf"/>
</dbReference>
<evidence type="ECO:0000259" key="14">
    <source>
        <dbReference type="Pfam" id="PF08345"/>
    </source>
</evidence>
<keyword evidence="6 12" id="KW-1133">Transmembrane helix</keyword>
<dbReference type="Gene3D" id="3.30.300.30">
    <property type="match status" value="1"/>
</dbReference>
<dbReference type="InterPro" id="IPR000067">
    <property type="entry name" value="FlgMring_FliF"/>
</dbReference>
<keyword evidence="15" id="KW-0966">Cell projection</keyword>
<comment type="subcellular location">
    <subcellularLocation>
        <location evidence="1 9">Bacterial flagellum basal body</location>
    </subcellularLocation>
    <subcellularLocation>
        <location evidence="2">Cell membrane</location>
        <topology evidence="2">Multi-pass membrane protein</topology>
    </subcellularLocation>
</comment>
<dbReference type="Pfam" id="PF08345">
    <property type="entry name" value="YscJ_FliF_C"/>
    <property type="match status" value="1"/>
</dbReference>
<accession>A0A371IVN9</accession>
<feature type="region of interest" description="Disordered" evidence="11">
    <location>
        <begin position="300"/>
        <end position="341"/>
    </location>
</feature>
<dbReference type="GO" id="GO:0005886">
    <property type="term" value="C:plasma membrane"/>
    <property type="evidence" value="ECO:0007669"/>
    <property type="project" value="UniProtKB-SubCell"/>
</dbReference>
<evidence type="ECO:0000259" key="13">
    <source>
        <dbReference type="Pfam" id="PF01514"/>
    </source>
</evidence>
<keyword evidence="15" id="KW-0969">Cilium</keyword>
<evidence type="ECO:0000256" key="5">
    <source>
        <dbReference type="ARBA" id="ARBA00022692"/>
    </source>
</evidence>
<dbReference type="PIRSF" id="PIRSF004862">
    <property type="entry name" value="FliF"/>
    <property type="match status" value="1"/>
</dbReference>
<sequence>MKPKEILEKIKGFISAKKEKFKALKKEKKIIIIVGIIAIILAGVFAIGYTKQNKFKLLYSSLDNKDAAKITKELESKGVETKIEGDSIYVPKEQVDKLRIELSSNISNGSVGFELMDQGSSFGMTDEEFEIKKLRMLQGEVEKSIKTFPQVESARVNMTPGKESVFAKESEPGSAAVYINLKAGEEIDPNQVRSIMSLVSASTSNIPKQNVEVVDQYMNLLSEGLFDKDGKINSKEGSALDVARKAEKDLNKELETSVKTLLEPIFGKGKVKVSVNADLNFDSKEKTELVVDPNKVIKSETKSENTTTDSGKTGGAVDNNMNNTKDNTNSKTTSKEEKTDYNTGKVETKTIKAQGELNRVTASVAINGQLSRVVTNNVEKMVSDAIGFQEGRGDSVSVVAMEFNANGMTEEEMAAKKEKEEANNILKTIGYVVGALLILIAIALGIMFAMKKKAKNKENMFDEDSELDVLNQKLEEIEKNRLQYIEDSEETLTLEEEVKIYASENPEQVRDLIKNWLNE</sequence>
<dbReference type="PRINTS" id="PR01009">
    <property type="entry name" value="FLGMRINGFLIF"/>
</dbReference>
<feature type="transmembrane region" description="Helical" evidence="12">
    <location>
        <begin position="30"/>
        <end position="49"/>
    </location>
</feature>
<dbReference type="NCBIfam" id="TIGR00206">
    <property type="entry name" value="fliF"/>
    <property type="match status" value="1"/>
</dbReference>
<protein>
    <recommendedName>
        <fullName evidence="9">Flagellar M-ring protein</fullName>
    </recommendedName>
</protein>
<dbReference type="GO" id="GO:0009431">
    <property type="term" value="C:bacterial-type flagellum basal body, MS ring"/>
    <property type="evidence" value="ECO:0007669"/>
    <property type="project" value="InterPro"/>
</dbReference>
<evidence type="ECO:0000256" key="3">
    <source>
        <dbReference type="ARBA" id="ARBA00007971"/>
    </source>
</evidence>